<evidence type="ECO:0000313" key="4">
    <source>
        <dbReference type="EMBL" id="MBD8014627.1"/>
    </source>
</evidence>
<dbReference type="RefSeq" id="WP_191714839.1">
    <property type="nucleotide sequence ID" value="NZ_JACSPU010000002.1"/>
</dbReference>
<dbReference type="InterPro" id="IPR036250">
    <property type="entry name" value="AcylCo_DH-like_C"/>
</dbReference>
<dbReference type="Pfam" id="PF02771">
    <property type="entry name" value="Acyl-CoA_dh_N"/>
    <property type="match status" value="1"/>
</dbReference>
<name>A0ABR8WC75_9BACL</name>
<accession>A0ABR8WC75</accession>
<dbReference type="Proteomes" id="UP000658980">
    <property type="component" value="Unassembled WGS sequence"/>
</dbReference>
<dbReference type="Gene3D" id="1.20.140.10">
    <property type="entry name" value="Butyryl-CoA Dehydrogenase, subunit A, domain 3"/>
    <property type="match status" value="1"/>
</dbReference>
<dbReference type="InterPro" id="IPR037069">
    <property type="entry name" value="AcylCoA_DH/ox_N_sf"/>
</dbReference>
<keyword evidence="1" id="KW-0560">Oxidoreductase</keyword>
<reference evidence="4 5" key="1">
    <citation type="submission" date="2020-08" db="EMBL/GenBank/DDBJ databases">
        <title>A Genomic Blueprint of the Chicken Gut Microbiome.</title>
        <authorList>
            <person name="Gilroy R."/>
            <person name="Ravi A."/>
            <person name="Getino M."/>
            <person name="Pursley I."/>
            <person name="Horton D.L."/>
            <person name="Alikhan N.-F."/>
            <person name="Baker D."/>
            <person name="Gharbi K."/>
            <person name="Hall N."/>
            <person name="Watson M."/>
            <person name="Adriaenssens E.M."/>
            <person name="Foster-Nyarko E."/>
            <person name="Jarju S."/>
            <person name="Secka A."/>
            <person name="Antonio M."/>
            <person name="Oren A."/>
            <person name="Chaudhuri R."/>
            <person name="La Ragione R.M."/>
            <person name="Hildebrand F."/>
            <person name="Pallen M.J."/>
        </authorList>
    </citation>
    <scope>NUCLEOTIDE SEQUENCE [LARGE SCALE GENOMIC DNA]</scope>
    <source>
        <strain evidence="4 5">Sa1BUA13</strain>
    </source>
</reference>
<dbReference type="SUPFAM" id="SSF47203">
    <property type="entry name" value="Acyl-CoA dehydrogenase C-terminal domain-like"/>
    <property type="match status" value="1"/>
</dbReference>
<dbReference type="InterPro" id="IPR013107">
    <property type="entry name" value="Acyl-CoA_DH_C"/>
</dbReference>
<organism evidence="4 5">
    <name type="scientific">Planococcus wigleyi</name>
    <dbReference type="NCBI Taxonomy" id="2762216"/>
    <lineage>
        <taxon>Bacteria</taxon>
        <taxon>Bacillati</taxon>
        <taxon>Bacillota</taxon>
        <taxon>Bacilli</taxon>
        <taxon>Bacillales</taxon>
        <taxon>Caryophanaceae</taxon>
        <taxon>Planococcus</taxon>
    </lineage>
</organism>
<evidence type="ECO:0000256" key="1">
    <source>
        <dbReference type="ARBA" id="ARBA00023002"/>
    </source>
</evidence>
<dbReference type="PANTHER" id="PTHR43884:SF12">
    <property type="entry name" value="ISOVALERYL-COA DEHYDROGENASE, MITOCHONDRIAL-RELATED"/>
    <property type="match status" value="1"/>
</dbReference>
<dbReference type="PIRSF" id="PIRSF016578">
    <property type="entry name" value="HsaA"/>
    <property type="match status" value="1"/>
</dbReference>
<dbReference type="InterPro" id="IPR046373">
    <property type="entry name" value="Acyl-CoA_Oxase/DH_mid-dom_sf"/>
</dbReference>
<comment type="caution">
    <text evidence="4">The sequence shown here is derived from an EMBL/GenBank/DDBJ whole genome shotgun (WGS) entry which is preliminary data.</text>
</comment>
<gene>
    <name evidence="4" type="ORF">H9630_07310</name>
</gene>
<evidence type="ECO:0000259" key="3">
    <source>
        <dbReference type="Pfam" id="PF08028"/>
    </source>
</evidence>
<dbReference type="InterPro" id="IPR013786">
    <property type="entry name" value="AcylCoA_DH/ox_N"/>
</dbReference>
<protein>
    <submittedName>
        <fullName evidence="4">Acyl-CoA dehydrogenase family protein</fullName>
    </submittedName>
</protein>
<evidence type="ECO:0000313" key="5">
    <source>
        <dbReference type="Proteomes" id="UP000658980"/>
    </source>
</evidence>
<dbReference type="Gene3D" id="1.10.540.10">
    <property type="entry name" value="Acyl-CoA dehydrogenase/oxidase, N-terminal domain"/>
    <property type="match status" value="1"/>
</dbReference>
<sequence length="400" mass="44707">MNPVIQQQSRVDVIAAAKSLIPALRERAKETEEIRQIPEATIKELKELSLFKMLRPKRYGGLETTMREYSEAVVEISKGCGSTGWIVALCAIRELMVAESFGEETHEEIFGENEDDVLFAGVYEPRKCIAKKVEGGYMIEEGFWMFCSGSLHATWGYFGMPIVDDEGKMIDQVLMTLPFSEMEIMDDWHVMGLKGTGSNSVKMNNVFIPERRCTSFVKALDGDFESAHLRDIPLYNTALFPALILSLGLPGLGLLKAAYEFYEQTLPNRRAAHMGVEFIKDAASTHTAMADVALKIETAEMFFYKVADALDASAAAKEYMPRHERVKTLADIGYANQLLKEAMDILLSASGSGFVYNGHPMQRILLDFLTLHTHRSLSPTITKENFGRVLAGLESNAIRY</sequence>
<evidence type="ECO:0000259" key="2">
    <source>
        <dbReference type="Pfam" id="PF02771"/>
    </source>
</evidence>
<keyword evidence="5" id="KW-1185">Reference proteome</keyword>
<dbReference type="Pfam" id="PF08028">
    <property type="entry name" value="Acyl-CoA_dh_2"/>
    <property type="match status" value="1"/>
</dbReference>
<dbReference type="PANTHER" id="PTHR43884">
    <property type="entry name" value="ACYL-COA DEHYDROGENASE"/>
    <property type="match status" value="1"/>
</dbReference>
<dbReference type="Gene3D" id="2.40.110.10">
    <property type="entry name" value="Butyryl-CoA Dehydrogenase, subunit A, domain 2"/>
    <property type="match status" value="1"/>
</dbReference>
<dbReference type="InterPro" id="IPR009100">
    <property type="entry name" value="AcylCoA_DH/oxidase_NM_dom_sf"/>
</dbReference>
<proteinExistence type="predicted"/>
<dbReference type="EMBL" id="JACSPU010000002">
    <property type="protein sequence ID" value="MBD8014627.1"/>
    <property type="molecule type" value="Genomic_DNA"/>
</dbReference>
<feature type="domain" description="Acyl-CoA dehydrogenase C-terminal" evidence="3">
    <location>
        <begin position="246"/>
        <end position="378"/>
    </location>
</feature>
<feature type="domain" description="Acyl-CoA dehydrogenase/oxidase N-terminal" evidence="2">
    <location>
        <begin position="24"/>
        <end position="89"/>
    </location>
</feature>
<dbReference type="SUPFAM" id="SSF56645">
    <property type="entry name" value="Acyl-CoA dehydrogenase NM domain-like"/>
    <property type="match status" value="1"/>
</dbReference>